<reference evidence="2 3" key="1">
    <citation type="submission" date="2017-06" db="EMBL/GenBank/DDBJ databases">
        <title>Comparative genomic analysis of Ambrosia Fusariam Clade fungi.</title>
        <authorList>
            <person name="Stajich J.E."/>
            <person name="Carrillo J."/>
            <person name="Kijimoto T."/>
            <person name="Eskalen A."/>
            <person name="O'Donnell K."/>
            <person name="Kasson M."/>
        </authorList>
    </citation>
    <scope>NUCLEOTIDE SEQUENCE [LARGE SCALE GENOMIC DNA]</scope>
    <source>
        <strain evidence="2 3">NRRL62579</strain>
    </source>
</reference>
<dbReference type="EMBL" id="NKCK01000078">
    <property type="protein sequence ID" value="RSM02123.1"/>
    <property type="molecule type" value="Genomic_DNA"/>
</dbReference>
<feature type="region of interest" description="Disordered" evidence="1">
    <location>
        <begin position="1"/>
        <end position="38"/>
    </location>
</feature>
<evidence type="ECO:0000313" key="3">
    <source>
        <dbReference type="Proteomes" id="UP000287144"/>
    </source>
</evidence>
<feature type="compositionally biased region" description="Polar residues" evidence="1">
    <location>
        <begin position="1"/>
        <end position="16"/>
    </location>
</feature>
<dbReference type="Proteomes" id="UP000287144">
    <property type="component" value="Unassembled WGS sequence"/>
</dbReference>
<evidence type="ECO:0000313" key="2">
    <source>
        <dbReference type="EMBL" id="RSM02123.1"/>
    </source>
</evidence>
<keyword evidence="3" id="KW-1185">Reference proteome</keyword>
<protein>
    <submittedName>
        <fullName evidence="2">Uncharacterized protein</fullName>
    </submittedName>
</protein>
<accession>A0A428TJA8</accession>
<sequence length="112" mass="12298">MTMTSGGQAPSITVTGQRHEAKRRHWRERGEKPWSAWNGHLPEEFQVGSPSHRPIMSGLELSRFLKTALRVRLGSSVVRITGQTMAVDIIIGAPFEASHTARALTIVSPPTS</sequence>
<name>A0A428TJA8_9HYPO</name>
<evidence type="ECO:0000256" key="1">
    <source>
        <dbReference type="SAM" id="MobiDB-lite"/>
    </source>
</evidence>
<dbReference type="AlphaFoldDB" id="A0A428TJA8"/>
<gene>
    <name evidence="2" type="ORF">CEP52_008118</name>
</gene>
<comment type="caution">
    <text evidence="2">The sequence shown here is derived from an EMBL/GenBank/DDBJ whole genome shotgun (WGS) entry which is preliminary data.</text>
</comment>
<proteinExistence type="predicted"/>
<organism evidence="2 3">
    <name type="scientific">Fusarium oligoseptatum</name>
    <dbReference type="NCBI Taxonomy" id="2604345"/>
    <lineage>
        <taxon>Eukaryota</taxon>
        <taxon>Fungi</taxon>
        <taxon>Dikarya</taxon>
        <taxon>Ascomycota</taxon>
        <taxon>Pezizomycotina</taxon>
        <taxon>Sordariomycetes</taxon>
        <taxon>Hypocreomycetidae</taxon>
        <taxon>Hypocreales</taxon>
        <taxon>Nectriaceae</taxon>
        <taxon>Fusarium</taxon>
        <taxon>Fusarium solani species complex</taxon>
    </lineage>
</organism>